<accession>A0AAE3G2F7</accession>
<name>A0AAE3G2F7_9GAMM</name>
<dbReference type="Proteomes" id="UP001205843">
    <property type="component" value="Unassembled WGS sequence"/>
</dbReference>
<comment type="caution">
    <text evidence="3">The sequence shown here is derived from an EMBL/GenBank/DDBJ whole genome shotgun (WGS) entry which is preliminary data.</text>
</comment>
<keyword evidence="4" id="KW-1185">Reference proteome</keyword>
<sequence length="404" mass="43277">MSQSNPSTNFTSWCVRTSESTFWEISGGAREGAGGSILAAHAVLVEGVYPAEAARNHGVSRQAVDIALGRFLDRAAREGVLVDYTLRLGGRAPAALARAFGVSLAACRHLPTEHLPETLVALHDLEACRGAICDAESLLLAMPRAHERLDLVADALGGLDVGALAVRQHALLAEMALVSRVGYISFRAPAMTAADIKLRLRGVPARAIKVRGPRRHSPGTRIVMRYDIRLGEAVVAEYAQLMGLSRFGVEALCGALGDEESGPTADLWRARTLLRRYACVDPSRVSQTVRVAPADADAFVAAETAAGSVVFSHRYGGEVYDPKTVLSALKTLPKRGGKMPRSAAPAVDVLAGGHAYSEAGETHGVMRRAIEMFVDRLRATLEERGAPTYRLFEVRRAQPLREAA</sequence>
<dbReference type="Gene3D" id="1.10.10.2690">
    <property type="match status" value="1"/>
</dbReference>
<keyword evidence="2" id="KW-0804">Transcription</keyword>
<proteinExistence type="predicted"/>
<evidence type="ECO:0000256" key="2">
    <source>
        <dbReference type="ARBA" id="ARBA00023163"/>
    </source>
</evidence>
<dbReference type="AlphaFoldDB" id="A0AAE3G2F7"/>
<evidence type="ECO:0000256" key="1">
    <source>
        <dbReference type="ARBA" id="ARBA00023015"/>
    </source>
</evidence>
<dbReference type="InterPro" id="IPR053721">
    <property type="entry name" value="Fimbrial_Adhesin_Reg"/>
</dbReference>
<keyword evidence="1" id="KW-0805">Transcription regulation</keyword>
<protein>
    <submittedName>
        <fullName evidence="3">Uncharacterized protein</fullName>
    </submittedName>
</protein>
<evidence type="ECO:0000313" key="4">
    <source>
        <dbReference type="Proteomes" id="UP001205843"/>
    </source>
</evidence>
<evidence type="ECO:0000313" key="3">
    <source>
        <dbReference type="EMBL" id="MCP1674551.1"/>
    </source>
</evidence>
<reference evidence="3" key="1">
    <citation type="submission" date="2022-03" db="EMBL/GenBank/DDBJ databases">
        <title>Genomic Encyclopedia of Type Strains, Phase III (KMG-III): the genomes of soil and plant-associated and newly described type strains.</title>
        <authorList>
            <person name="Whitman W."/>
        </authorList>
    </citation>
    <scope>NUCLEOTIDE SEQUENCE</scope>
    <source>
        <strain evidence="3">ANL 6-2</strain>
    </source>
</reference>
<dbReference type="RefSeq" id="WP_253476628.1">
    <property type="nucleotide sequence ID" value="NZ_JALJXV010000003.1"/>
</dbReference>
<gene>
    <name evidence="3" type="ORF">J2T57_001653</name>
</gene>
<organism evidence="3 4">
    <name type="scientific">Natronocella acetinitrilica</name>
    <dbReference type="NCBI Taxonomy" id="414046"/>
    <lineage>
        <taxon>Bacteria</taxon>
        <taxon>Pseudomonadati</taxon>
        <taxon>Pseudomonadota</taxon>
        <taxon>Gammaproteobacteria</taxon>
        <taxon>Chromatiales</taxon>
        <taxon>Ectothiorhodospiraceae</taxon>
        <taxon>Natronocella</taxon>
    </lineage>
</organism>
<dbReference type="EMBL" id="JALJXV010000003">
    <property type="protein sequence ID" value="MCP1674551.1"/>
    <property type="molecule type" value="Genomic_DNA"/>
</dbReference>